<dbReference type="Pfam" id="PF14738">
    <property type="entry name" value="CFAP91"/>
    <property type="match status" value="1"/>
</dbReference>
<feature type="domain" description="CFAP91" evidence="8">
    <location>
        <begin position="148"/>
        <end position="285"/>
    </location>
</feature>
<organism evidence="9">
    <name type="scientific">Timema bartmani</name>
    <dbReference type="NCBI Taxonomy" id="61472"/>
    <lineage>
        <taxon>Eukaryota</taxon>
        <taxon>Metazoa</taxon>
        <taxon>Ecdysozoa</taxon>
        <taxon>Arthropoda</taxon>
        <taxon>Hexapoda</taxon>
        <taxon>Insecta</taxon>
        <taxon>Pterygota</taxon>
        <taxon>Neoptera</taxon>
        <taxon>Polyneoptera</taxon>
        <taxon>Phasmatodea</taxon>
        <taxon>Timematodea</taxon>
        <taxon>Timematoidea</taxon>
        <taxon>Timematidae</taxon>
        <taxon>Timema</taxon>
    </lineage>
</organism>
<dbReference type="InterPro" id="IPR032840">
    <property type="entry name" value="CFAP91_dom"/>
</dbReference>
<evidence type="ECO:0000256" key="2">
    <source>
        <dbReference type="ARBA" id="ARBA00022490"/>
    </source>
</evidence>
<keyword evidence="2" id="KW-0963">Cytoplasm</keyword>
<evidence type="ECO:0000256" key="4">
    <source>
        <dbReference type="ARBA" id="ARBA00023273"/>
    </source>
</evidence>
<evidence type="ECO:0000256" key="7">
    <source>
        <dbReference type="SAM" id="MobiDB-lite"/>
    </source>
</evidence>
<dbReference type="PANTHER" id="PTHR22455">
    <property type="entry name" value="CILIA- AND FLAGELLA-ASSOCIATED PROTEIN 91"/>
    <property type="match status" value="1"/>
</dbReference>
<dbReference type="PANTHER" id="PTHR22455:SF10">
    <property type="entry name" value="CILIA- AND FLAGELLA-ASSOCIATED PROTEIN 91"/>
    <property type="match status" value="1"/>
</dbReference>
<evidence type="ECO:0000313" key="9">
    <source>
        <dbReference type="EMBL" id="CAD7450359.1"/>
    </source>
</evidence>
<accession>A0A7R9FD29</accession>
<dbReference type="EMBL" id="OD574901">
    <property type="protein sequence ID" value="CAD7450359.1"/>
    <property type="molecule type" value="Genomic_DNA"/>
</dbReference>
<evidence type="ECO:0000259" key="8">
    <source>
        <dbReference type="Pfam" id="PF14738"/>
    </source>
</evidence>
<gene>
    <name evidence="9" type="ORF">TBIB3V08_LOCUS12629</name>
</gene>
<comment type="subcellular location">
    <subcellularLocation>
        <location evidence="1">Cytoplasm</location>
        <location evidence="1">Cytoskeleton</location>
        <location evidence="1">Cilium axoneme</location>
    </subcellularLocation>
</comment>
<protein>
    <recommendedName>
        <fullName evidence="6">Cilia- and flagella-associated protein 91</fullName>
    </recommendedName>
</protein>
<evidence type="ECO:0000256" key="3">
    <source>
        <dbReference type="ARBA" id="ARBA00023212"/>
    </source>
</evidence>
<keyword evidence="4" id="KW-0966">Cell projection</keyword>
<evidence type="ECO:0000256" key="5">
    <source>
        <dbReference type="ARBA" id="ARBA00029468"/>
    </source>
</evidence>
<proteinExistence type="inferred from homology"/>
<comment type="similarity">
    <text evidence="5">Belongs to the CFAP91 family.</text>
</comment>
<sequence length="708" mass="82688">MATQTQLRNRPKYCPSRPHDYIYDPVYTVSGAKDHRRCVMRAARTQAQFQVCPIFPTMFSDLCPRTSLALKCLDRVPNSIDKSWSAKQRAMAERPTRSIDVDGVDRHHFFRRPIIPLLHPILPNVRFTPEDKLKEEERPTKGPETRATQTDYRESETQTIPWAPPHVGSSEVLTLAMLSWGHGLPAGVHEVEIIQRARVRRAWEGVDTEDVLHAVERDEWAFREREIQEIHDMRLELAKGLLDSVQRGWSERLDHRLDRYWAYKQREKEERLKAIRHKYAREVRKLALRHSGVHKKYRRLNVVEEHTDITSELYGPQTRFGEDPRRRNELISVDTKILSQIKGTEVLEKLKKPKPAFDYEKMSVPKAHGELCIRETRWTEDMLRKLHEDLGALRVKREVPRHSMHLVSKVEELEERPLTPSTEVVLDDDESTYQATVFFQKVIKGRAVQTLMSRGSSRCHELIQELKTTQALQDAGMSEINEERRSVLMAQRADYVNRNKEELVLEAVDAITGENVATLLDLLSKELCRLQDERKAHAFAILATRERHRREAAEAGRRQAEERRRREHDEMFKQTLKVRQDTVDLYLEDVILVDVILDALDWVSEQEARQHVRQMARRIDEAAYEAHSRSGYLEQEEMVADMIHNYVLPEVQKRLVRDKMERRQKKYLTGGSCDMWVDEIIDNPALSFLIMVANLLLDVCARGLTIIS</sequence>
<feature type="compositionally biased region" description="Basic and acidic residues" evidence="7">
    <location>
        <begin position="129"/>
        <end position="144"/>
    </location>
</feature>
<dbReference type="AlphaFoldDB" id="A0A7R9FD29"/>
<reference evidence="9" key="1">
    <citation type="submission" date="2020-11" db="EMBL/GenBank/DDBJ databases">
        <authorList>
            <person name="Tran Van P."/>
        </authorList>
    </citation>
    <scope>NUCLEOTIDE SEQUENCE</scope>
</reference>
<keyword evidence="3" id="KW-0206">Cytoskeleton</keyword>
<dbReference type="GO" id="GO:0005930">
    <property type="term" value="C:axoneme"/>
    <property type="evidence" value="ECO:0007669"/>
    <property type="project" value="UniProtKB-SubCell"/>
</dbReference>
<evidence type="ECO:0000256" key="1">
    <source>
        <dbReference type="ARBA" id="ARBA00004430"/>
    </source>
</evidence>
<feature type="region of interest" description="Disordered" evidence="7">
    <location>
        <begin position="129"/>
        <end position="165"/>
    </location>
</feature>
<name>A0A7R9FD29_9NEOP</name>
<dbReference type="InterPro" id="IPR026720">
    <property type="entry name" value="CFAP91"/>
</dbReference>
<evidence type="ECO:0000256" key="6">
    <source>
        <dbReference type="ARBA" id="ARBA00029555"/>
    </source>
</evidence>